<dbReference type="AlphaFoldDB" id="A0A8J4E3D2"/>
<comment type="caution">
    <text evidence="2">The sequence shown here is derived from an EMBL/GenBank/DDBJ whole genome shotgun (WGS) entry which is preliminary data.</text>
</comment>
<dbReference type="InterPro" id="IPR013154">
    <property type="entry name" value="ADH-like_N"/>
</dbReference>
<name>A0A8J4E3D2_9ACTN</name>
<dbReference type="InterPro" id="IPR036291">
    <property type="entry name" value="NAD(P)-bd_dom_sf"/>
</dbReference>
<dbReference type="InterPro" id="IPR020843">
    <property type="entry name" value="ER"/>
</dbReference>
<evidence type="ECO:0000259" key="1">
    <source>
        <dbReference type="SMART" id="SM00829"/>
    </source>
</evidence>
<dbReference type="SMART" id="SM00829">
    <property type="entry name" value="PKS_ER"/>
    <property type="match status" value="1"/>
</dbReference>
<dbReference type="InterPro" id="IPR011032">
    <property type="entry name" value="GroES-like_sf"/>
</dbReference>
<dbReference type="Proteomes" id="UP000612585">
    <property type="component" value="Unassembled WGS sequence"/>
</dbReference>
<reference evidence="2" key="1">
    <citation type="submission" date="2021-01" db="EMBL/GenBank/DDBJ databases">
        <title>Whole genome shotgun sequence of Virgisporangium aurantiacum NBRC 16421.</title>
        <authorList>
            <person name="Komaki H."/>
            <person name="Tamura T."/>
        </authorList>
    </citation>
    <scope>NUCLEOTIDE SEQUENCE</scope>
    <source>
        <strain evidence="2">NBRC 16421</strain>
    </source>
</reference>
<dbReference type="InterPro" id="IPR050700">
    <property type="entry name" value="YIM1/Zinc_Alcohol_DH_Fams"/>
</dbReference>
<dbReference type="Gene3D" id="3.90.180.10">
    <property type="entry name" value="Medium-chain alcohol dehydrogenases, catalytic domain"/>
    <property type="match status" value="1"/>
</dbReference>
<dbReference type="Pfam" id="PF08240">
    <property type="entry name" value="ADH_N"/>
    <property type="match status" value="1"/>
</dbReference>
<dbReference type="SUPFAM" id="SSF50129">
    <property type="entry name" value="GroES-like"/>
    <property type="match status" value="1"/>
</dbReference>
<gene>
    <name evidence="2" type="ORF">Vau01_053980</name>
</gene>
<dbReference type="GO" id="GO:0016491">
    <property type="term" value="F:oxidoreductase activity"/>
    <property type="evidence" value="ECO:0007669"/>
    <property type="project" value="InterPro"/>
</dbReference>
<dbReference type="EMBL" id="BOPG01000033">
    <property type="protein sequence ID" value="GIJ57882.1"/>
    <property type="molecule type" value="Genomic_DNA"/>
</dbReference>
<dbReference type="SUPFAM" id="SSF51735">
    <property type="entry name" value="NAD(P)-binding Rossmann-fold domains"/>
    <property type="match status" value="1"/>
</dbReference>
<dbReference type="Gene3D" id="3.40.50.720">
    <property type="entry name" value="NAD(P)-binding Rossmann-like Domain"/>
    <property type="match status" value="1"/>
</dbReference>
<dbReference type="CDD" id="cd08267">
    <property type="entry name" value="MDR1"/>
    <property type="match status" value="1"/>
</dbReference>
<sequence>MQDGYCRPDGLELREVAPPPVRDGEVLVRVRAASVNSYDWHFMTGTPYMTRTIRLRNPIPGADLAGTVESVGAGVTAWRPGDDVFGATHRGSFADYVSVPADRLARKPSTVTFEQAAATPIAGLTALQGLRDKGRIKPGQQVLINGASGAVGTFAVQVARFHGATVTAVCSTANVATARKLGADRVIDYTTEDFVADGTRYDLIFDGAGTRSFAERRRALRPDGTLVFVGGPRTNRWLGPLAGQVVMRLRDRRMVLFLANTNREDLESLAGMLADGALAPEIERCYPLAAVPEALTHLSTGHARAKLVISL</sequence>
<dbReference type="PANTHER" id="PTHR11695:SF648">
    <property type="entry name" value="ZINC-BINDING OXIDOREDUCTASE"/>
    <property type="match status" value="1"/>
</dbReference>
<feature type="domain" description="Enoyl reductase (ER)" evidence="1">
    <location>
        <begin position="6"/>
        <end position="309"/>
    </location>
</feature>
<dbReference type="Pfam" id="PF13602">
    <property type="entry name" value="ADH_zinc_N_2"/>
    <property type="match status" value="1"/>
</dbReference>
<accession>A0A8J4E3D2</accession>
<proteinExistence type="predicted"/>
<evidence type="ECO:0000313" key="3">
    <source>
        <dbReference type="Proteomes" id="UP000612585"/>
    </source>
</evidence>
<protein>
    <submittedName>
        <fullName evidence="2">NADPH:quinone reductase</fullName>
    </submittedName>
</protein>
<organism evidence="2 3">
    <name type="scientific">Virgisporangium aurantiacum</name>
    <dbReference type="NCBI Taxonomy" id="175570"/>
    <lineage>
        <taxon>Bacteria</taxon>
        <taxon>Bacillati</taxon>
        <taxon>Actinomycetota</taxon>
        <taxon>Actinomycetes</taxon>
        <taxon>Micromonosporales</taxon>
        <taxon>Micromonosporaceae</taxon>
        <taxon>Virgisporangium</taxon>
    </lineage>
</organism>
<evidence type="ECO:0000313" key="2">
    <source>
        <dbReference type="EMBL" id="GIJ57882.1"/>
    </source>
</evidence>
<keyword evidence="3" id="KW-1185">Reference proteome</keyword>
<dbReference type="PANTHER" id="PTHR11695">
    <property type="entry name" value="ALCOHOL DEHYDROGENASE RELATED"/>
    <property type="match status" value="1"/>
</dbReference>